<keyword evidence="5 7" id="KW-1133">Transmembrane helix</keyword>
<evidence type="ECO:0000256" key="6">
    <source>
        <dbReference type="ARBA" id="ARBA00023136"/>
    </source>
</evidence>
<dbReference type="GO" id="GO:0005886">
    <property type="term" value="C:plasma membrane"/>
    <property type="evidence" value="ECO:0007669"/>
    <property type="project" value="UniProtKB-SubCell"/>
</dbReference>
<evidence type="ECO:0000256" key="4">
    <source>
        <dbReference type="ARBA" id="ARBA00022692"/>
    </source>
</evidence>
<feature type="transmembrane region" description="Helical" evidence="7">
    <location>
        <begin position="30"/>
        <end position="48"/>
    </location>
</feature>
<dbReference type="EMBL" id="CP119316">
    <property type="protein sequence ID" value="WEK45552.1"/>
    <property type="molecule type" value="Genomic_DNA"/>
</dbReference>
<feature type="transmembrane region" description="Helical" evidence="7">
    <location>
        <begin position="60"/>
        <end position="83"/>
    </location>
</feature>
<dbReference type="AlphaFoldDB" id="A0AAJ5X489"/>
<dbReference type="Proteomes" id="UP001218362">
    <property type="component" value="Chromosome"/>
</dbReference>
<comment type="subcellular location">
    <subcellularLocation>
        <location evidence="1">Cell membrane</location>
        <topology evidence="1">Multi-pass membrane protein</topology>
    </subcellularLocation>
</comment>
<evidence type="ECO:0000256" key="3">
    <source>
        <dbReference type="ARBA" id="ARBA00022475"/>
    </source>
</evidence>
<keyword evidence="3" id="KW-1003">Cell membrane</keyword>
<protein>
    <submittedName>
        <fullName evidence="8">GlsB/YeaQ/YmgE family stress response membrane protein</fullName>
    </submittedName>
</protein>
<dbReference type="InterPro" id="IPR007341">
    <property type="entry name" value="Transgly_assoc"/>
</dbReference>
<evidence type="ECO:0000313" key="8">
    <source>
        <dbReference type="EMBL" id="WEK45552.1"/>
    </source>
</evidence>
<evidence type="ECO:0000256" key="2">
    <source>
        <dbReference type="ARBA" id="ARBA00011006"/>
    </source>
</evidence>
<evidence type="ECO:0000256" key="1">
    <source>
        <dbReference type="ARBA" id="ARBA00004651"/>
    </source>
</evidence>
<accession>A0AAJ5X489</accession>
<keyword evidence="4 7" id="KW-0812">Transmembrane</keyword>
<keyword evidence="6 7" id="KW-0472">Membrane</keyword>
<dbReference type="KEGG" id="acob:P0Y56_10965"/>
<dbReference type="PANTHER" id="PTHR33884">
    <property type="entry name" value="UPF0410 PROTEIN YMGE"/>
    <property type="match status" value="1"/>
</dbReference>
<dbReference type="Pfam" id="PF04226">
    <property type="entry name" value="Transgly_assoc"/>
    <property type="match status" value="1"/>
</dbReference>
<dbReference type="PANTHER" id="PTHR33884:SF3">
    <property type="entry name" value="UPF0410 PROTEIN YMGE"/>
    <property type="match status" value="1"/>
</dbReference>
<evidence type="ECO:0000256" key="7">
    <source>
        <dbReference type="SAM" id="Phobius"/>
    </source>
</evidence>
<gene>
    <name evidence="8" type="ORF">P0Y56_10965</name>
</gene>
<comment type="similarity">
    <text evidence="2">Belongs to the UPF0410 family.</text>
</comment>
<name>A0AAJ5X489_9SPHN</name>
<feature type="transmembrane region" description="Helical" evidence="7">
    <location>
        <begin position="6"/>
        <end position="23"/>
    </location>
</feature>
<evidence type="ECO:0000256" key="5">
    <source>
        <dbReference type="ARBA" id="ARBA00022989"/>
    </source>
</evidence>
<proteinExistence type="inferred from homology"/>
<organism evidence="8 9">
    <name type="scientific">Candidatus Andeanibacterium colombiense</name>
    <dbReference type="NCBI Taxonomy" id="3121345"/>
    <lineage>
        <taxon>Bacteria</taxon>
        <taxon>Pseudomonadati</taxon>
        <taxon>Pseudomonadota</taxon>
        <taxon>Alphaproteobacteria</taxon>
        <taxon>Sphingomonadales</taxon>
        <taxon>Sphingomonadaceae</taxon>
        <taxon>Candidatus Andeanibacterium</taxon>
    </lineage>
</organism>
<evidence type="ECO:0000313" key="9">
    <source>
        <dbReference type="Proteomes" id="UP001218362"/>
    </source>
</evidence>
<sequence length="89" mass="8942">MTGFIIALIVGGVAGWLASILMRRDGSMGVLMNIIVGCVGSVIGNALAGPLLGVQGTVQAFSVTGLLIAIAGAVVLLAIVNLVQRGRVR</sequence>
<reference evidence="8" key="1">
    <citation type="submission" date="2023-03" db="EMBL/GenBank/DDBJ databases">
        <title>Andean soil-derived lignocellulolytic bacterial consortium as a source of novel taxa and putative plastic-active enzymes.</title>
        <authorList>
            <person name="Diaz-Garcia L."/>
            <person name="Chuvochina M."/>
            <person name="Feuerriegel G."/>
            <person name="Bunk B."/>
            <person name="Sproer C."/>
            <person name="Streit W.R."/>
            <person name="Rodriguez L.M."/>
            <person name="Overmann J."/>
            <person name="Jimenez D.J."/>
        </authorList>
    </citation>
    <scope>NUCLEOTIDE SEQUENCE</scope>
    <source>
        <strain evidence="8">MAG 26</strain>
    </source>
</reference>